<dbReference type="STRING" id="309798.COPRO5265_0255"/>
<dbReference type="RefSeq" id="WP_012544410.1">
    <property type="nucleotide sequence ID" value="NC_011295.1"/>
</dbReference>
<keyword evidence="3" id="KW-0520">NAD</keyword>
<protein>
    <submittedName>
        <fullName evidence="5">3-oxoacyl-[acyl-carrier-protein] reductase (3-ketoacyl-acyl carrier protein reductase)</fullName>
        <ecNumber evidence="5">1.1.1.100</ecNumber>
    </submittedName>
</protein>
<dbReference type="PANTHER" id="PTHR24321">
    <property type="entry name" value="DEHYDROGENASES, SHORT CHAIN"/>
    <property type="match status" value="1"/>
</dbReference>
<dbReference type="PANTHER" id="PTHR24321:SF8">
    <property type="entry name" value="ESTRADIOL 17-BETA-DEHYDROGENASE 8-RELATED"/>
    <property type="match status" value="1"/>
</dbReference>
<dbReference type="InterPro" id="IPR002347">
    <property type="entry name" value="SDR_fam"/>
</dbReference>
<evidence type="ECO:0000259" key="4">
    <source>
        <dbReference type="SMART" id="SM00822"/>
    </source>
</evidence>
<accession>B5Y776</accession>
<dbReference type="eggNOG" id="COG1028">
    <property type="taxonomic scope" value="Bacteria"/>
</dbReference>
<name>B5Y776_COPPD</name>
<dbReference type="GO" id="GO:0004316">
    <property type="term" value="F:3-oxoacyl-[acyl-carrier-protein] reductase (NADPH) activity"/>
    <property type="evidence" value="ECO:0007669"/>
    <property type="project" value="UniProtKB-EC"/>
</dbReference>
<dbReference type="AlphaFoldDB" id="B5Y776"/>
<dbReference type="PROSITE" id="PS00061">
    <property type="entry name" value="ADH_SHORT"/>
    <property type="match status" value="1"/>
</dbReference>
<evidence type="ECO:0000256" key="1">
    <source>
        <dbReference type="ARBA" id="ARBA00006484"/>
    </source>
</evidence>
<keyword evidence="6" id="KW-1185">Reference proteome</keyword>
<dbReference type="SMART" id="SM00822">
    <property type="entry name" value="PKS_KR"/>
    <property type="match status" value="1"/>
</dbReference>
<evidence type="ECO:0000313" key="6">
    <source>
        <dbReference type="Proteomes" id="UP000001732"/>
    </source>
</evidence>
<reference evidence="6" key="1">
    <citation type="submission" date="2008-08" db="EMBL/GenBank/DDBJ databases">
        <title>The complete genome sequence of Coprothermobacter proteolyticus strain ATCC 5245 / DSM 5265 / BT.</title>
        <authorList>
            <person name="Dodson R.J."/>
            <person name="Durkin A.S."/>
            <person name="Wu M."/>
            <person name="Eisen J."/>
            <person name="Sutton G."/>
        </authorList>
    </citation>
    <scope>NUCLEOTIDE SEQUENCE [LARGE SCALE GENOMIC DNA]</scope>
    <source>
        <strain evidence="6">ATCC 35245 / DSM 5265 / OCM 4 / BT</strain>
    </source>
</reference>
<evidence type="ECO:0000256" key="3">
    <source>
        <dbReference type="ARBA" id="ARBA00023027"/>
    </source>
</evidence>
<dbReference type="PRINTS" id="PR00081">
    <property type="entry name" value="GDHRDH"/>
</dbReference>
<gene>
    <name evidence="5" type="ordered locus">COPRO5265_0255</name>
</gene>
<dbReference type="EMBL" id="CP001145">
    <property type="protein sequence ID" value="ACI17758.1"/>
    <property type="molecule type" value="Genomic_DNA"/>
</dbReference>
<evidence type="ECO:0000313" key="5">
    <source>
        <dbReference type="EMBL" id="ACI17758.1"/>
    </source>
</evidence>
<dbReference type="InterPro" id="IPR020904">
    <property type="entry name" value="Sc_DH/Rdtase_CS"/>
</dbReference>
<dbReference type="InterPro" id="IPR057326">
    <property type="entry name" value="KR_dom"/>
</dbReference>
<dbReference type="SUPFAM" id="SSF51735">
    <property type="entry name" value="NAD(P)-binding Rossmann-fold domains"/>
    <property type="match status" value="1"/>
</dbReference>
<dbReference type="Gene3D" id="3.40.50.720">
    <property type="entry name" value="NAD(P)-binding Rossmann-like Domain"/>
    <property type="match status" value="1"/>
</dbReference>
<dbReference type="EC" id="1.1.1.100" evidence="5"/>
<dbReference type="PRINTS" id="PR00080">
    <property type="entry name" value="SDRFAMILY"/>
</dbReference>
<dbReference type="OrthoDB" id="9803333at2"/>
<dbReference type="Proteomes" id="UP000001732">
    <property type="component" value="Chromosome"/>
</dbReference>
<sequence>MNWQLCEKTFAIVGSGDIGKATAQALEQEGAKAILLSRKSQHYLDVTDEESFKQYGSWSKILDGLVYTAGITVDKPVGLLTLADWQRVIETNLTGAFLTAKHFYMALKPNSSVVFLSSIVAQWGNIGQAAYSSSKAGLEALMKTLAKEWARKGIRVNAIAPGLVNTKMTTELPQMVVDGFTQHTLLKRLAEPEEVANVICFLLSPLSSFMTGQVIYVDGGFFTA</sequence>
<dbReference type="Pfam" id="PF13561">
    <property type="entry name" value="adh_short_C2"/>
    <property type="match status" value="1"/>
</dbReference>
<comment type="similarity">
    <text evidence="1">Belongs to the short-chain dehydrogenases/reductases (SDR) family.</text>
</comment>
<evidence type="ECO:0000256" key="2">
    <source>
        <dbReference type="ARBA" id="ARBA00023002"/>
    </source>
</evidence>
<proteinExistence type="inferred from homology"/>
<dbReference type="InterPro" id="IPR036291">
    <property type="entry name" value="NAD(P)-bd_dom_sf"/>
</dbReference>
<dbReference type="HOGENOM" id="CLU_010194_1_3_9"/>
<keyword evidence="2 5" id="KW-0560">Oxidoreductase</keyword>
<dbReference type="KEGG" id="cpo:COPRO5265_0255"/>
<organism evidence="5 6">
    <name type="scientific">Coprothermobacter proteolyticus (strain ATCC 35245 / DSM 5265 / OCM 4 / BT)</name>
    <dbReference type="NCBI Taxonomy" id="309798"/>
    <lineage>
        <taxon>Bacteria</taxon>
        <taxon>Pseudomonadati</taxon>
        <taxon>Coprothermobacterota</taxon>
        <taxon>Coprothermobacteria</taxon>
        <taxon>Coprothermobacterales</taxon>
        <taxon>Coprothermobacteraceae</taxon>
        <taxon>Coprothermobacter</taxon>
    </lineage>
</organism>
<reference evidence="5 6" key="2">
    <citation type="journal article" date="2014" name="Genome Announc.">
        <title>Complete Genome Sequence of Coprothermobacter proteolyticus DSM 5265.</title>
        <authorList>
            <person name="Alexiev A."/>
            <person name="Coil D.A."/>
            <person name="Badger J.H."/>
            <person name="Enticknap J."/>
            <person name="Ward N."/>
            <person name="Robb F.T."/>
            <person name="Eisen J.A."/>
        </authorList>
    </citation>
    <scope>NUCLEOTIDE SEQUENCE [LARGE SCALE GENOMIC DNA]</scope>
    <source>
        <strain evidence="6">ATCC 35245 / DSM 5265 / OCM 4 / BT</strain>
    </source>
</reference>
<feature type="domain" description="Ketoreductase" evidence="4">
    <location>
        <begin position="8"/>
        <end position="162"/>
    </location>
</feature>